<accession>A0A2V5I527</accession>
<organism evidence="2 3">
    <name type="scientific">Aspergillus indologenus CBS 114.80</name>
    <dbReference type="NCBI Taxonomy" id="1450541"/>
    <lineage>
        <taxon>Eukaryota</taxon>
        <taxon>Fungi</taxon>
        <taxon>Dikarya</taxon>
        <taxon>Ascomycota</taxon>
        <taxon>Pezizomycotina</taxon>
        <taxon>Eurotiomycetes</taxon>
        <taxon>Eurotiomycetidae</taxon>
        <taxon>Eurotiales</taxon>
        <taxon>Aspergillaceae</taxon>
        <taxon>Aspergillus</taxon>
        <taxon>Aspergillus subgen. Circumdati</taxon>
    </lineage>
</organism>
<keyword evidence="3" id="KW-1185">Reference proteome</keyword>
<dbReference type="PROSITE" id="PS51257">
    <property type="entry name" value="PROKAR_LIPOPROTEIN"/>
    <property type="match status" value="1"/>
</dbReference>
<evidence type="ECO:0000313" key="2">
    <source>
        <dbReference type="EMBL" id="PYI31848.1"/>
    </source>
</evidence>
<protein>
    <submittedName>
        <fullName evidence="2">Uncharacterized protein</fullName>
    </submittedName>
</protein>
<dbReference type="Proteomes" id="UP000248817">
    <property type="component" value="Unassembled WGS sequence"/>
</dbReference>
<gene>
    <name evidence="2" type="ORF">BP00DRAFT_165690</name>
</gene>
<dbReference type="AlphaFoldDB" id="A0A2V5I527"/>
<sequence>MSHARSPKGSIGRSTKVFSFFAFSPAALSACRTRFDCSVTMALDNKSHPPQVDEDPLPIERDVSPDPSLQNQDQQDGVRVAEAVTAVWSKKALYFSYGW</sequence>
<name>A0A2V5I527_9EURO</name>
<feature type="region of interest" description="Disordered" evidence="1">
    <location>
        <begin position="43"/>
        <end position="76"/>
    </location>
</feature>
<evidence type="ECO:0000313" key="3">
    <source>
        <dbReference type="Proteomes" id="UP000248817"/>
    </source>
</evidence>
<evidence type="ECO:0000256" key="1">
    <source>
        <dbReference type="SAM" id="MobiDB-lite"/>
    </source>
</evidence>
<reference evidence="2 3" key="1">
    <citation type="submission" date="2018-02" db="EMBL/GenBank/DDBJ databases">
        <title>The genomes of Aspergillus section Nigri reveals drivers in fungal speciation.</title>
        <authorList>
            <consortium name="DOE Joint Genome Institute"/>
            <person name="Vesth T.C."/>
            <person name="Nybo J."/>
            <person name="Theobald S."/>
            <person name="Brandl J."/>
            <person name="Frisvad J.C."/>
            <person name="Nielsen K.F."/>
            <person name="Lyhne E.K."/>
            <person name="Kogle M.E."/>
            <person name="Kuo A."/>
            <person name="Riley R."/>
            <person name="Clum A."/>
            <person name="Nolan M."/>
            <person name="Lipzen A."/>
            <person name="Salamov A."/>
            <person name="Henrissat B."/>
            <person name="Wiebenga A."/>
            <person name="De vries R.P."/>
            <person name="Grigoriev I.V."/>
            <person name="Mortensen U.H."/>
            <person name="Andersen M.R."/>
            <person name="Baker S.E."/>
        </authorList>
    </citation>
    <scope>NUCLEOTIDE SEQUENCE [LARGE SCALE GENOMIC DNA]</scope>
    <source>
        <strain evidence="2 3">CBS 114.80</strain>
    </source>
</reference>
<proteinExistence type="predicted"/>
<dbReference type="EMBL" id="KZ825498">
    <property type="protein sequence ID" value="PYI31848.1"/>
    <property type="molecule type" value="Genomic_DNA"/>
</dbReference>